<sequence>MLITGASSGIGREMAVALSGAYSLILNGRDEERLEQTRLACQAPERHLCWARDLADATTLATALPAFLRQHDARVVGFVHCAALLKVLPLRSVTLAQAQDVMNTNVLAALEITRLLLRKDVNSKMLRSVVFVSSIASQFGARGFATYCASKAALDGLMKALAVELAPEVRVNSVLPGGVRTPMTEAMFDDPATAERLMRDYPLGAGLPSDIANAVAFLMSDQARWITGHQMVVDGGRSANISA</sequence>
<dbReference type="PRINTS" id="PR00081">
    <property type="entry name" value="GDHRDH"/>
</dbReference>
<dbReference type="SMART" id="SM00822">
    <property type="entry name" value="PKS_KR"/>
    <property type="match status" value="1"/>
</dbReference>
<proteinExistence type="inferred from homology"/>
<reference evidence="4 5" key="1">
    <citation type="journal article" date="2023" name="PLoS ONE">
        <title>Complete genome assembly of Hawai'i environmental nontuberculous mycobacteria reveals unexpected co-isolation with methylobacteria.</title>
        <authorList>
            <person name="Hendrix J."/>
            <person name="Epperson L.E."/>
            <person name="Tong E.I."/>
            <person name="Chan Y.L."/>
            <person name="Hasan N.A."/>
            <person name="Dawrs S.N."/>
            <person name="Norton G.J."/>
            <person name="Virdi R."/>
            <person name="Crooks J.L."/>
            <person name="Chan E.D."/>
            <person name="Honda J.R."/>
            <person name="Strong M."/>
        </authorList>
    </citation>
    <scope>NUCLEOTIDE SEQUENCE [LARGE SCALE GENOMIC DNA]</scope>
    <source>
        <strain evidence="4 5">NJH_HI01</strain>
    </source>
</reference>
<evidence type="ECO:0000313" key="4">
    <source>
        <dbReference type="EMBL" id="MEN3230401.1"/>
    </source>
</evidence>
<dbReference type="PROSITE" id="PS00061">
    <property type="entry name" value="ADH_SHORT"/>
    <property type="match status" value="1"/>
</dbReference>
<dbReference type="PANTHER" id="PTHR43639">
    <property type="entry name" value="OXIDOREDUCTASE, SHORT-CHAIN DEHYDROGENASE/REDUCTASE FAMILY (AFU_ORTHOLOGUE AFUA_5G02870)"/>
    <property type="match status" value="1"/>
</dbReference>
<keyword evidence="5" id="KW-1185">Reference proteome</keyword>
<keyword evidence="2" id="KW-0560">Oxidoreductase</keyword>
<dbReference type="InterPro" id="IPR036291">
    <property type="entry name" value="NAD(P)-bd_dom_sf"/>
</dbReference>
<organism evidence="4 5">
    <name type="scientific">Methylorubrum rhodesianum</name>
    <dbReference type="NCBI Taxonomy" id="29427"/>
    <lineage>
        <taxon>Bacteria</taxon>
        <taxon>Pseudomonadati</taxon>
        <taxon>Pseudomonadota</taxon>
        <taxon>Alphaproteobacteria</taxon>
        <taxon>Hyphomicrobiales</taxon>
        <taxon>Methylobacteriaceae</taxon>
        <taxon>Methylorubrum</taxon>
    </lineage>
</organism>
<dbReference type="Proteomes" id="UP001404845">
    <property type="component" value="Unassembled WGS sequence"/>
</dbReference>
<dbReference type="SUPFAM" id="SSF51735">
    <property type="entry name" value="NAD(P)-binding Rossmann-fold domains"/>
    <property type="match status" value="1"/>
</dbReference>
<dbReference type="InterPro" id="IPR057326">
    <property type="entry name" value="KR_dom"/>
</dbReference>
<comment type="caution">
    <text evidence="4">The sequence shown here is derived from an EMBL/GenBank/DDBJ whole genome shotgun (WGS) entry which is preliminary data.</text>
</comment>
<evidence type="ECO:0000256" key="2">
    <source>
        <dbReference type="ARBA" id="ARBA00023002"/>
    </source>
</evidence>
<evidence type="ECO:0000256" key="1">
    <source>
        <dbReference type="ARBA" id="ARBA00006484"/>
    </source>
</evidence>
<dbReference type="PANTHER" id="PTHR43639:SF1">
    <property type="entry name" value="SHORT-CHAIN DEHYDROGENASE_REDUCTASE FAMILY PROTEIN"/>
    <property type="match status" value="1"/>
</dbReference>
<dbReference type="CDD" id="cd05233">
    <property type="entry name" value="SDR_c"/>
    <property type="match status" value="1"/>
</dbReference>
<dbReference type="RefSeq" id="WP_309236257.1">
    <property type="nucleotide sequence ID" value="NZ_JACHOS010000012.1"/>
</dbReference>
<name>A0ABU9ZGH4_9HYPH</name>
<evidence type="ECO:0000313" key="5">
    <source>
        <dbReference type="Proteomes" id="UP001404845"/>
    </source>
</evidence>
<evidence type="ECO:0000259" key="3">
    <source>
        <dbReference type="SMART" id="SM00822"/>
    </source>
</evidence>
<dbReference type="InterPro" id="IPR002347">
    <property type="entry name" value="SDR_fam"/>
</dbReference>
<dbReference type="EMBL" id="JAQYXL010000001">
    <property type="protein sequence ID" value="MEN3230401.1"/>
    <property type="molecule type" value="Genomic_DNA"/>
</dbReference>
<dbReference type="Gene3D" id="3.40.50.720">
    <property type="entry name" value="NAD(P)-binding Rossmann-like Domain"/>
    <property type="match status" value="1"/>
</dbReference>
<dbReference type="Pfam" id="PF13561">
    <property type="entry name" value="adh_short_C2"/>
    <property type="match status" value="1"/>
</dbReference>
<accession>A0ABU9ZGH4</accession>
<comment type="similarity">
    <text evidence="1">Belongs to the short-chain dehydrogenases/reductases (SDR) family.</text>
</comment>
<feature type="domain" description="Ketoreductase" evidence="3">
    <location>
        <begin position="2"/>
        <end position="172"/>
    </location>
</feature>
<protein>
    <submittedName>
        <fullName evidence="4">SDR family NAD(P)-dependent oxidoreductase</fullName>
    </submittedName>
</protein>
<dbReference type="InterPro" id="IPR020904">
    <property type="entry name" value="Sc_DH/Rdtase_CS"/>
</dbReference>
<gene>
    <name evidence="4" type="ORF">PUR21_22720</name>
</gene>